<feature type="domain" description="BBS7 beta-propeller" evidence="1">
    <location>
        <begin position="1"/>
        <end position="56"/>
    </location>
</feature>
<protein>
    <submittedName>
        <fullName evidence="2">Bardet-Biedl syndrome 7 protein-like</fullName>
    </submittedName>
</protein>
<dbReference type="EMBL" id="MNPL01023042">
    <property type="protein sequence ID" value="OQR68894.1"/>
    <property type="molecule type" value="Genomic_DNA"/>
</dbReference>
<dbReference type="GO" id="GO:0036064">
    <property type="term" value="C:ciliary basal body"/>
    <property type="evidence" value="ECO:0007669"/>
    <property type="project" value="TreeGrafter"/>
</dbReference>
<organism evidence="2 3">
    <name type="scientific">Tropilaelaps mercedesae</name>
    <dbReference type="NCBI Taxonomy" id="418985"/>
    <lineage>
        <taxon>Eukaryota</taxon>
        <taxon>Metazoa</taxon>
        <taxon>Ecdysozoa</taxon>
        <taxon>Arthropoda</taxon>
        <taxon>Chelicerata</taxon>
        <taxon>Arachnida</taxon>
        <taxon>Acari</taxon>
        <taxon>Parasitiformes</taxon>
        <taxon>Mesostigmata</taxon>
        <taxon>Gamasina</taxon>
        <taxon>Dermanyssoidea</taxon>
        <taxon>Laelapidae</taxon>
        <taxon>Tropilaelaps</taxon>
    </lineage>
</organism>
<sequence>MICSEFVYTHYFDCKEKHSFVCSDAINDITVVRKDQNSLLSALACQDRLIRIIKVELSNYYYYYCAI</sequence>
<dbReference type="Proteomes" id="UP000192247">
    <property type="component" value="Unassembled WGS sequence"/>
</dbReference>
<reference evidence="2 3" key="1">
    <citation type="journal article" date="2017" name="Gigascience">
        <title>Draft genome of the honey bee ectoparasitic mite, Tropilaelaps mercedesae, is shaped by the parasitic life history.</title>
        <authorList>
            <person name="Dong X."/>
            <person name="Armstrong S.D."/>
            <person name="Xia D."/>
            <person name="Makepeace B.L."/>
            <person name="Darby A.C."/>
            <person name="Kadowaki T."/>
        </authorList>
    </citation>
    <scope>NUCLEOTIDE SEQUENCE [LARGE SCALE GENOMIC DNA]</scope>
    <source>
        <strain evidence="2">Wuxi-XJTLU</strain>
    </source>
</reference>
<dbReference type="GO" id="GO:0034464">
    <property type="term" value="C:BBSome"/>
    <property type="evidence" value="ECO:0007669"/>
    <property type="project" value="TreeGrafter"/>
</dbReference>
<dbReference type="GO" id="GO:0005930">
    <property type="term" value="C:axoneme"/>
    <property type="evidence" value="ECO:0007669"/>
    <property type="project" value="TreeGrafter"/>
</dbReference>
<dbReference type="PANTHER" id="PTHR16074:SF4">
    <property type="entry name" value="BARDET-BIEDL SYNDROME 7 PROTEIN"/>
    <property type="match status" value="1"/>
</dbReference>
<evidence type="ECO:0000313" key="2">
    <source>
        <dbReference type="EMBL" id="OQR68894.1"/>
    </source>
</evidence>
<evidence type="ECO:0000259" key="1">
    <source>
        <dbReference type="Pfam" id="PF23743"/>
    </source>
</evidence>
<keyword evidence="3" id="KW-1185">Reference proteome</keyword>
<dbReference type="AlphaFoldDB" id="A0A1V9X5W4"/>
<accession>A0A1V9X5W4</accession>
<proteinExistence type="predicted"/>
<dbReference type="GO" id="GO:0060271">
    <property type="term" value="P:cilium assembly"/>
    <property type="evidence" value="ECO:0007669"/>
    <property type="project" value="TreeGrafter"/>
</dbReference>
<gene>
    <name evidence="2" type="ORF">BIW11_12613</name>
</gene>
<dbReference type="InterPro" id="IPR056332">
    <property type="entry name" value="Beta-prop_BBS7"/>
</dbReference>
<dbReference type="PANTHER" id="PTHR16074">
    <property type="entry name" value="BARDET-BIEDL SYNDROME 7 PROTEIN"/>
    <property type="match status" value="1"/>
</dbReference>
<evidence type="ECO:0000313" key="3">
    <source>
        <dbReference type="Proteomes" id="UP000192247"/>
    </source>
</evidence>
<dbReference type="InParanoid" id="A0A1V9X5W4"/>
<name>A0A1V9X5W4_9ACAR</name>
<dbReference type="Pfam" id="PF23743">
    <property type="entry name" value="Beta-prop_BBS7"/>
    <property type="match status" value="1"/>
</dbReference>
<dbReference type="GO" id="GO:0008104">
    <property type="term" value="P:intracellular protein localization"/>
    <property type="evidence" value="ECO:0007669"/>
    <property type="project" value="TreeGrafter"/>
</dbReference>
<dbReference type="GO" id="GO:0016020">
    <property type="term" value="C:membrane"/>
    <property type="evidence" value="ECO:0007669"/>
    <property type="project" value="TreeGrafter"/>
</dbReference>
<comment type="caution">
    <text evidence="2">The sequence shown here is derived from an EMBL/GenBank/DDBJ whole genome shotgun (WGS) entry which is preliminary data.</text>
</comment>